<reference evidence="9 10" key="1">
    <citation type="submission" date="2014-06" db="EMBL/GenBank/DDBJ databases">
        <title>Genome characterization of distinct group I Clostridium botulinum lineages.</title>
        <authorList>
            <person name="Giordani F."/>
            <person name="Anselmo A."/>
            <person name="Fillo S."/>
            <person name="Palozzi A.M."/>
            <person name="Fortunato A."/>
            <person name="Gentile B."/>
            <person name="Ciammaruconi A."/>
            <person name="Anniballi F."/>
            <person name="De Medici D."/>
            <person name="Lista F."/>
        </authorList>
    </citation>
    <scope>NUCLEOTIDE SEQUENCE [LARGE SCALE GENOMIC DNA]</scope>
    <source>
        <strain evidence="9 10">B2 450</strain>
    </source>
</reference>
<feature type="transmembrane region" description="Helical" evidence="8">
    <location>
        <begin position="99"/>
        <end position="121"/>
    </location>
</feature>
<feature type="transmembrane region" description="Helical" evidence="8">
    <location>
        <begin position="68"/>
        <end position="87"/>
    </location>
</feature>
<dbReference type="GO" id="GO:0012505">
    <property type="term" value="C:endomembrane system"/>
    <property type="evidence" value="ECO:0007669"/>
    <property type="project" value="UniProtKB-SubCell"/>
</dbReference>
<organism evidence="9 10">
    <name type="scientific">Clostridium botulinum B2 450</name>
    <dbReference type="NCBI Taxonomy" id="1379739"/>
    <lineage>
        <taxon>Bacteria</taxon>
        <taxon>Bacillati</taxon>
        <taxon>Bacillota</taxon>
        <taxon>Clostridia</taxon>
        <taxon>Eubacteriales</taxon>
        <taxon>Clostridiaceae</taxon>
        <taxon>Clostridium</taxon>
    </lineage>
</organism>
<dbReference type="EC" id="7.-.-.-" evidence="8"/>
<evidence type="ECO:0000256" key="2">
    <source>
        <dbReference type="ARBA" id="ARBA00022448"/>
    </source>
</evidence>
<dbReference type="NCBIfam" id="TIGR01943">
    <property type="entry name" value="rnfA"/>
    <property type="match status" value="1"/>
</dbReference>
<feature type="transmembrane region" description="Helical" evidence="8">
    <location>
        <begin position="6"/>
        <end position="30"/>
    </location>
</feature>
<evidence type="ECO:0000256" key="7">
    <source>
        <dbReference type="ARBA" id="ARBA00023136"/>
    </source>
</evidence>
<keyword evidence="5 8" id="KW-0249">Electron transport</keyword>
<dbReference type="PANTHER" id="PTHR30335">
    <property type="entry name" value="INTEGRAL MEMBRANE PROTEIN OF SOXR-REDUCING COMPLEX"/>
    <property type="match status" value="1"/>
</dbReference>
<dbReference type="PANTHER" id="PTHR30335:SF0">
    <property type="entry name" value="ION-TRANSLOCATING OXIDOREDUCTASE COMPLEX SUBUNIT A"/>
    <property type="match status" value="1"/>
</dbReference>
<dbReference type="InterPro" id="IPR011293">
    <property type="entry name" value="Ion_transpt_RnfA/RsxA"/>
</dbReference>
<keyword evidence="6 8" id="KW-1133">Transmembrane helix</keyword>
<evidence type="ECO:0000256" key="6">
    <source>
        <dbReference type="ARBA" id="ARBA00022989"/>
    </source>
</evidence>
<dbReference type="Proteomes" id="UP000032250">
    <property type="component" value="Unassembled WGS sequence"/>
</dbReference>
<dbReference type="EMBL" id="JXSU01000006">
    <property type="protein sequence ID" value="KIS25359.1"/>
    <property type="molecule type" value="Genomic_DNA"/>
</dbReference>
<evidence type="ECO:0000313" key="10">
    <source>
        <dbReference type="Proteomes" id="UP000032250"/>
    </source>
</evidence>
<sequence length="192" mass="20748">MKIFALIISALFVNNFVLARFLGICSFLGVSKKVETATGMGLAVTFVMALASLISYIVYNAILVPLNITYLYTIAFILVIAALVQFVEMVIKKKSPSLYKALGIFLPLITTNCAILGAVIINMNDKLNLIESLIFGTFSGVGYMLAIVLLAGLRERMEACDKMPKAMEGLPISLITAGLMAIAFLGFQGLLH</sequence>
<evidence type="ECO:0000313" key="9">
    <source>
        <dbReference type="EMBL" id="KIS25359.1"/>
    </source>
</evidence>
<dbReference type="PIRSF" id="PIRSF006102">
    <property type="entry name" value="NQR_DE"/>
    <property type="match status" value="1"/>
</dbReference>
<dbReference type="InterPro" id="IPR003667">
    <property type="entry name" value="NqrDE/RnfAE"/>
</dbReference>
<keyword evidence="2 8" id="KW-0813">Transport</keyword>
<name>A0A0D1AQG9_CLOBO</name>
<dbReference type="GO" id="GO:0005886">
    <property type="term" value="C:plasma membrane"/>
    <property type="evidence" value="ECO:0007669"/>
    <property type="project" value="UniProtKB-SubCell"/>
</dbReference>
<dbReference type="PATRIC" id="fig|1379739.3.peg.688"/>
<feature type="transmembrane region" description="Helical" evidence="8">
    <location>
        <begin position="42"/>
        <end position="62"/>
    </location>
</feature>
<dbReference type="RefSeq" id="WP_042385801.1">
    <property type="nucleotide sequence ID" value="NZ_JXSU01000006.1"/>
</dbReference>
<comment type="subcellular location">
    <subcellularLocation>
        <location evidence="8">Cell membrane</location>
        <topology evidence="8">Multi-pass membrane protein</topology>
    </subcellularLocation>
    <subcellularLocation>
        <location evidence="1">Endomembrane system</location>
        <topology evidence="1">Multi-pass membrane protein</topology>
    </subcellularLocation>
</comment>
<dbReference type="AlphaFoldDB" id="A0A0D1AQG9"/>
<comment type="function">
    <text evidence="8">Part of a membrane-bound complex that couples electron transfer with translocation of ions across the membrane.</text>
</comment>
<dbReference type="InterPro" id="IPR050133">
    <property type="entry name" value="NqrDE/RnfAE_oxidrdctase"/>
</dbReference>
<proteinExistence type="inferred from homology"/>
<evidence type="ECO:0000256" key="3">
    <source>
        <dbReference type="ARBA" id="ARBA00022692"/>
    </source>
</evidence>
<dbReference type="GO" id="GO:0022900">
    <property type="term" value="P:electron transport chain"/>
    <property type="evidence" value="ECO:0007669"/>
    <property type="project" value="UniProtKB-UniRule"/>
</dbReference>
<comment type="subunit">
    <text evidence="8">The complex is composed of six subunits: RnfA, RnfB, RnfC, RnfD, RnfE and RnfG.</text>
</comment>
<comment type="caution">
    <text evidence="9">The sequence shown here is derived from an EMBL/GenBank/DDBJ whole genome shotgun (WGS) entry which is preliminary data.</text>
</comment>
<feature type="transmembrane region" description="Helical" evidence="8">
    <location>
        <begin position="172"/>
        <end position="191"/>
    </location>
</feature>
<dbReference type="OrthoDB" id="9803631at2"/>
<keyword evidence="8" id="KW-1003">Cell membrane</keyword>
<accession>A0A0D1AQG9</accession>
<evidence type="ECO:0000256" key="8">
    <source>
        <dbReference type="HAMAP-Rule" id="MF_00459"/>
    </source>
</evidence>
<keyword evidence="3 8" id="KW-0812">Transmembrane</keyword>
<feature type="transmembrane region" description="Helical" evidence="8">
    <location>
        <begin position="133"/>
        <end position="151"/>
    </location>
</feature>
<evidence type="ECO:0000256" key="4">
    <source>
        <dbReference type="ARBA" id="ARBA00022967"/>
    </source>
</evidence>
<evidence type="ECO:0000256" key="1">
    <source>
        <dbReference type="ARBA" id="ARBA00004127"/>
    </source>
</evidence>
<keyword evidence="7 8" id="KW-0472">Membrane</keyword>
<gene>
    <name evidence="8" type="primary">rnfA</name>
    <name evidence="9" type="ORF">N495_01910</name>
</gene>
<dbReference type="Pfam" id="PF02508">
    <property type="entry name" value="Rnf-Nqr"/>
    <property type="match status" value="1"/>
</dbReference>
<dbReference type="HOGENOM" id="CLU_095255_1_0_9"/>
<evidence type="ECO:0000256" key="5">
    <source>
        <dbReference type="ARBA" id="ARBA00022982"/>
    </source>
</evidence>
<protein>
    <recommendedName>
        <fullName evidence="8">Ion-translocating oxidoreductase complex subunit A</fullName>
        <ecNumber evidence="8">7.-.-.-</ecNumber>
    </recommendedName>
    <alternativeName>
        <fullName evidence="8">Rnf electron transport complex subunit A</fullName>
    </alternativeName>
</protein>
<dbReference type="HAMAP" id="MF_00459">
    <property type="entry name" value="RsxA_RnfA"/>
    <property type="match status" value="1"/>
</dbReference>
<keyword evidence="4 8" id="KW-1278">Translocase</keyword>
<comment type="similarity">
    <text evidence="8">Belongs to the NqrDE/RnfAE family.</text>
</comment>